<dbReference type="Proteomes" id="UP000694416">
    <property type="component" value="Unplaced"/>
</dbReference>
<name>A0A8C9GNV4_9PRIM</name>
<reference evidence="1" key="2">
    <citation type="submission" date="2025-09" db="UniProtKB">
        <authorList>
            <consortium name="Ensembl"/>
        </authorList>
    </citation>
    <scope>IDENTIFICATION</scope>
</reference>
<keyword evidence="2" id="KW-1185">Reference proteome</keyword>
<organism evidence="1 2">
    <name type="scientific">Piliocolobus tephrosceles</name>
    <name type="common">Ugandan red Colobus</name>
    <dbReference type="NCBI Taxonomy" id="591936"/>
    <lineage>
        <taxon>Eukaryota</taxon>
        <taxon>Metazoa</taxon>
        <taxon>Chordata</taxon>
        <taxon>Craniata</taxon>
        <taxon>Vertebrata</taxon>
        <taxon>Euteleostomi</taxon>
        <taxon>Mammalia</taxon>
        <taxon>Eutheria</taxon>
        <taxon>Euarchontoglires</taxon>
        <taxon>Primates</taxon>
        <taxon>Haplorrhini</taxon>
        <taxon>Catarrhini</taxon>
        <taxon>Cercopithecidae</taxon>
        <taxon>Colobinae</taxon>
        <taxon>Piliocolobus</taxon>
    </lineage>
</organism>
<dbReference type="AlphaFoldDB" id="A0A8C9GNV4"/>
<reference evidence="1" key="1">
    <citation type="submission" date="2025-08" db="UniProtKB">
        <authorList>
            <consortium name="Ensembl"/>
        </authorList>
    </citation>
    <scope>IDENTIFICATION</scope>
</reference>
<sequence>MPPPLQVLGLDPWDFLGDRSIYVIHSKLSDSYSNKMTQIGAGHTRRPTIGLEDWSLELYDISPTSEVERGVRD</sequence>
<dbReference type="Ensembl" id="ENSPTET00000009575.1">
    <property type="protein sequence ID" value="ENSPTEP00000006239.1"/>
    <property type="gene ID" value="ENSPTEG00000007160.1"/>
</dbReference>
<proteinExistence type="predicted"/>
<evidence type="ECO:0000313" key="1">
    <source>
        <dbReference type="Ensembl" id="ENSPTEP00000006239.1"/>
    </source>
</evidence>
<evidence type="ECO:0000313" key="2">
    <source>
        <dbReference type="Proteomes" id="UP000694416"/>
    </source>
</evidence>
<accession>A0A8C9GNV4</accession>
<protein>
    <submittedName>
        <fullName evidence="1">Uncharacterized protein</fullName>
    </submittedName>
</protein>